<keyword evidence="2" id="KW-1185">Reference proteome</keyword>
<organism evidence="1 2">
    <name type="scientific">Pluteus cervinus</name>
    <dbReference type="NCBI Taxonomy" id="181527"/>
    <lineage>
        <taxon>Eukaryota</taxon>
        <taxon>Fungi</taxon>
        <taxon>Dikarya</taxon>
        <taxon>Basidiomycota</taxon>
        <taxon>Agaricomycotina</taxon>
        <taxon>Agaricomycetes</taxon>
        <taxon>Agaricomycetidae</taxon>
        <taxon>Agaricales</taxon>
        <taxon>Pluteineae</taxon>
        <taxon>Pluteaceae</taxon>
        <taxon>Pluteus</taxon>
    </lineage>
</organism>
<dbReference type="Proteomes" id="UP000308600">
    <property type="component" value="Unassembled WGS sequence"/>
</dbReference>
<reference evidence="1 2" key="1">
    <citation type="journal article" date="2019" name="Nat. Ecol. Evol.">
        <title>Megaphylogeny resolves global patterns of mushroom evolution.</title>
        <authorList>
            <person name="Varga T."/>
            <person name="Krizsan K."/>
            <person name="Foldi C."/>
            <person name="Dima B."/>
            <person name="Sanchez-Garcia M."/>
            <person name="Sanchez-Ramirez S."/>
            <person name="Szollosi G.J."/>
            <person name="Szarkandi J.G."/>
            <person name="Papp V."/>
            <person name="Albert L."/>
            <person name="Andreopoulos W."/>
            <person name="Angelini C."/>
            <person name="Antonin V."/>
            <person name="Barry K.W."/>
            <person name="Bougher N.L."/>
            <person name="Buchanan P."/>
            <person name="Buyck B."/>
            <person name="Bense V."/>
            <person name="Catcheside P."/>
            <person name="Chovatia M."/>
            <person name="Cooper J."/>
            <person name="Damon W."/>
            <person name="Desjardin D."/>
            <person name="Finy P."/>
            <person name="Geml J."/>
            <person name="Haridas S."/>
            <person name="Hughes K."/>
            <person name="Justo A."/>
            <person name="Karasinski D."/>
            <person name="Kautmanova I."/>
            <person name="Kiss B."/>
            <person name="Kocsube S."/>
            <person name="Kotiranta H."/>
            <person name="LaButti K.M."/>
            <person name="Lechner B.E."/>
            <person name="Liimatainen K."/>
            <person name="Lipzen A."/>
            <person name="Lukacs Z."/>
            <person name="Mihaltcheva S."/>
            <person name="Morgado L.N."/>
            <person name="Niskanen T."/>
            <person name="Noordeloos M.E."/>
            <person name="Ohm R.A."/>
            <person name="Ortiz-Santana B."/>
            <person name="Ovrebo C."/>
            <person name="Racz N."/>
            <person name="Riley R."/>
            <person name="Savchenko A."/>
            <person name="Shiryaev A."/>
            <person name="Soop K."/>
            <person name="Spirin V."/>
            <person name="Szebenyi C."/>
            <person name="Tomsovsky M."/>
            <person name="Tulloss R.E."/>
            <person name="Uehling J."/>
            <person name="Grigoriev I.V."/>
            <person name="Vagvolgyi C."/>
            <person name="Papp T."/>
            <person name="Martin F.M."/>
            <person name="Miettinen O."/>
            <person name="Hibbett D.S."/>
            <person name="Nagy L.G."/>
        </authorList>
    </citation>
    <scope>NUCLEOTIDE SEQUENCE [LARGE SCALE GENOMIC DNA]</scope>
    <source>
        <strain evidence="1 2">NL-1719</strain>
    </source>
</reference>
<evidence type="ECO:0000313" key="2">
    <source>
        <dbReference type="Proteomes" id="UP000308600"/>
    </source>
</evidence>
<gene>
    <name evidence="1" type="ORF">BDN72DRAFT_953748</name>
</gene>
<proteinExistence type="predicted"/>
<protein>
    <submittedName>
        <fullName evidence="1">Uncharacterized protein</fullName>
    </submittedName>
</protein>
<evidence type="ECO:0000313" key="1">
    <source>
        <dbReference type="EMBL" id="TFK77293.1"/>
    </source>
</evidence>
<name>A0ACD3BGP6_9AGAR</name>
<sequence>MDYGGKRNDVVDSGGEVDYAGFQWFQNAPPKPEPEPQVAPYVPNPAVIEDNYKFEYALHAASNVLYAQYRQYGQLGALSWCAEFGELIDNLRELGMQGNMFITTRKRALECCEEVMKLLSSELEIQMQIIVMYVCSQIQRLRRFLDSEGHWEDYPDFNFPIDTKSYPPPTSPFGAEHD</sequence>
<accession>A0ACD3BGP6</accession>
<dbReference type="EMBL" id="ML208259">
    <property type="protein sequence ID" value="TFK77293.1"/>
    <property type="molecule type" value="Genomic_DNA"/>
</dbReference>